<proteinExistence type="predicted"/>
<evidence type="ECO:0000313" key="2">
    <source>
        <dbReference type="Proteomes" id="UP000768646"/>
    </source>
</evidence>
<accession>A0ACB7C9B0</accession>
<dbReference type="Proteomes" id="UP000768646">
    <property type="component" value="Unassembled WGS sequence"/>
</dbReference>
<dbReference type="EMBL" id="JABTEG010000013">
    <property type="protein sequence ID" value="KAG4303945.1"/>
    <property type="molecule type" value="Genomic_DNA"/>
</dbReference>
<reference evidence="1 2" key="1">
    <citation type="journal article" date="2021" name="Commun. Biol.">
        <title>Genomic insights into the host specific adaptation of the Pneumocystis genus.</title>
        <authorList>
            <person name="Cisse O.H."/>
            <person name="Ma L."/>
            <person name="Dekker J.P."/>
            <person name="Khil P.P."/>
            <person name="Youn J.-H."/>
            <person name="Brenchley J.M."/>
            <person name="Blair R."/>
            <person name="Pahar B."/>
            <person name="Chabe M."/>
            <person name="Van Rompay K.K.A."/>
            <person name="Keesler R."/>
            <person name="Sukura A."/>
            <person name="Hirsch V."/>
            <person name="Kutty G."/>
            <person name="Liu Y."/>
            <person name="Peng L."/>
            <person name="Chen J."/>
            <person name="Song J."/>
            <person name="Weissenbacher-Lang C."/>
            <person name="Xu J."/>
            <person name="Upham N.S."/>
            <person name="Stajich J.E."/>
            <person name="Cuomo C.A."/>
            <person name="Cushion M.T."/>
            <person name="Kovacs J.A."/>
        </authorList>
    </citation>
    <scope>NUCLEOTIDE SEQUENCE [LARGE SCALE GENOMIC DNA]</scope>
    <source>
        <strain evidence="1 2">RABM</strain>
    </source>
</reference>
<protein>
    <submittedName>
        <fullName evidence="1">Uncharacterized protein</fullName>
    </submittedName>
</protein>
<sequence>MASNGASNGASGDALLLLRASVLHGAPPRFLSEGKPVGSLEEATHLGFSGGEIVSLKAATRFVRRATGEALDVQAVYYAWLLRDSNVAEYIQKCGEADICNLSFLEKTDLVAWLDGAPESEHIVPLEEEAAAAAAAAAAATIPVNASVRRVGFERPERSAVLLKIYGQERAIISRSTVLRGTKPMDFSAARKDAHEYFFSKLRNKQPTPVEHKPKRRDPIILLSPSASSLLTMHNIKRFLEDGVFVPPEQAMQMNGGSRTSELIAISHTSRIGKGLSYRFVIVEGVDKFRPDYWDRVVCVFTTGQAWQFKEYKWSEPRELFHHVKGFLIQYVSDPPHPATKEWNVEPVRIEKNRRHTDREVVSRLWESLERWMDNHPVWKTMGRPSNRI</sequence>
<name>A0ACB7C9B0_9ASCO</name>
<organism evidence="1 2">
    <name type="scientific">Pneumocystis oryctolagi</name>
    <dbReference type="NCBI Taxonomy" id="42067"/>
    <lineage>
        <taxon>Eukaryota</taxon>
        <taxon>Fungi</taxon>
        <taxon>Dikarya</taxon>
        <taxon>Ascomycota</taxon>
        <taxon>Taphrinomycotina</taxon>
        <taxon>Pneumocystomycetes</taxon>
        <taxon>Pneumocystaceae</taxon>
        <taxon>Pneumocystis</taxon>
    </lineage>
</organism>
<evidence type="ECO:0000313" key="1">
    <source>
        <dbReference type="EMBL" id="KAG4303945.1"/>
    </source>
</evidence>
<comment type="caution">
    <text evidence="1">The sequence shown here is derived from an EMBL/GenBank/DDBJ whole genome shotgun (WGS) entry which is preliminary data.</text>
</comment>
<gene>
    <name evidence="1" type="ORF">PORY_002598</name>
</gene>
<keyword evidence="2" id="KW-1185">Reference proteome</keyword>